<dbReference type="Proteomes" id="UP000290289">
    <property type="component" value="Chromosome 15"/>
</dbReference>
<dbReference type="GO" id="GO:0022857">
    <property type="term" value="F:transmembrane transporter activity"/>
    <property type="evidence" value="ECO:0007669"/>
    <property type="project" value="InterPro"/>
</dbReference>
<accession>A0A498I0V1</accession>
<protein>
    <submittedName>
        <fullName evidence="4">Uncharacterized protein</fullName>
    </submittedName>
</protein>
<feature type="non-terminal residue" evidence="4">
    <location>
        <position position="1"/>
    </location>
</feature>
<keyword evidence="5" id="KW-1185">Reference proteome</keyword>
<evidence type="ECO:0000256" key="3">
    <source>
        <dbReference type="ARBA" id="ARBA00023136"/>
    </source>
</evidence>
<comment type="caution">
    <text evidence="4">The sequence shown here is derived from an EMBL/GenBank/DDBJ whole genome shotgun (WGS) entry which is preliminary data.</text>
</comment>
<reference evidence="4 5" key="1">
    <citation type="submission" date="2018-10" db="EMBL/GenBank/DDBJ databases">
        <title>A high-quality apple genome assembly.</title>
        <authorList>
            <person name="Hu J."/>
        </authorList>
    </citation>
    <scope>NUCLEOTIDE SEQUENCE [LARGE SCALE GENOMIC DNA]</scope>
    <source>
        <strain evidence="5">cv. HFTH1</strain>
        <tissue evidence="4">Young leaf</tissue>
    </source>
</reference>
<keyword evidence="2" id="KW-1133">Transmembrane helix</keyword>
<sequence>DRPSGPFFSPLPRPTCKAGLALRTLVTFAGSLLMTLYKGPFMTSYIRSHKTSSHHESSSTATTSNQHWIAETLFIVLGCVWSCFYVLQQTSLSCLICLVGALQGSAVAFTVERRPSERAVGCDSAPRALRELAILCITKIIGKLSNKLSRIKVVREETMKATIDGDRGVWVGTGECPMSVTAFNPLDMIIISFLASIILAEKLHLGREKEREYHISPAMFSNSKF</sequence>
<dbReference type="InterPro" id="IPR030184">
    <property type="entry name" value="WAT1-related"/>
</dbReference>
<keyword evidence="3" id="KW-0472">Membrane</keyword>
<dbReference type="EMBL" id="RDQH01000341">
    <property type="protein sequence ID" value="RXH75954.1"/>
    <property type="molecule type" value="Genomic_DNA"/>
</dbReference>
<evidence type="ECO:0000313" key="4">
    <source>
        <dbReference type="EMBL" id="RXH75954.1"/>
    </source>
</evidence>
<dbReference type="AlphaFoldDB" id="A0A498I0V1"/>
<gene>
    <name evidence="4" type="ORF">DVH24_042741</name>
</gene>
<dbReference type="PANTHER" id="PTHR31218">
    <property type="entry name" value="WAT1-RELATED PROTEIN"/>
    <property type="match status" value="1"/>
</dbReference>
<organism evidence="4 5">
    <name type="scientific">Malus domestica</name>
    <name type="common">Apple</name>
    <name type="synonym">Pyrus malus</name>
    <dbReference type="NCBI Taxonomy" id="3750"/>
    <lineage>
        <taxon>Eukaryota</taxon>
        <taxon>Viridiplantae</taxon>
        <taxon>Streptophyta</taxon>
        <taxon>Embryophyta</taxon>
        <taxon>Tracheophyta</taxon>
        <taxon>Spermatophyta</taxon>
        <taxon>Magnoliopsida</taxon>
        <taxon>eudicotyledons</taxon>
        <taxon>Gunneridae</taxon>
        <taxon>Pentapetalae</taxon>
        <taxon>rosids</taxon>
        <taxon>fabids</taxon>
        <taxon>Rosales</taxon>
        <taxon>Rosaceae</taxon>
        <taxon>Amygdaloideae</taxon>
        <taxon>Maleae</taxon>
        <taxon>Malus</taxon>
    </lineage>
</organism>
<evidence type="ECO:0000256" key="2">
    <source>
        <dbReference type="ARBA" id="ARBA00022989"/>
    </source>
</evidence>
<dbReference type="GO" id="GO:0016020">
    <property type="term" value="C:membrane"/>
    <property type="evidence" value="ECO:0007669"/>
    <property type="project" value="InterPro"/>
</dbReference>
<evidence type="ECO:0000313" key="5">
    <source>
        <dbReference type="Proteomes" id="UP000290289"/>
    </source>
</evidence>
<keyword evidence="1" id="KW-0812">Transmembrane</keyword>
<name>A0A498I0V1_MALDO</name>
<proteinExistence type="predicted"/>
<evidence type="ECO:0000256" key="1">
    <source>
        <dbReference type="ARBA" id="ARBA00022692"/>
    </source>
</evidence>